<sequence>MDSLMSGGPAVSKNFSGSRFRFGADSNGCGCHSDLIHVVYQTNDLLFIIATGGGLCLDVSSGIMLIDMKVILIRDVASLGKEGDLVEVSDGHARNFLFPQNLAVQATADALQKRTQKEEALKRQTHKEMSGAGEVAKDLDGREVLLQVKVSDGGVLYAAVTGKDIAKALSKEGVKVKSEMIKLEDPIKEPGEYDVRVELSHGFEAEIKIIVEEKT</sequence>
<evidence type="ECO:0000256" key="5">
    <source>
        <dbReference type="ARBA" id="ARBA00023274"/>
    </source>
</evidence>
<dbReference type="AlphaFoldDB" id="A0A2M7XE85"/>
<dbReference type="InterPro" id="IPR020069">
    <property type="entry name" value="Ribosomal_bL9_C"/>
</dbReference>
<dbReference type="InterPro" id="IPR036791">
    <property type="entry name" value="Ribosomal_bL9_C_sf"/>
</dbReference>
<dbReference type="GO" id="GO:0005840">
    <property type="term" value="C:ribosome"/>
    <property type="evidence" value="ECO:0007669"/>
    <property type="project" value="UniProtKB-KW"/>
</dbReference>
<dbReference type="GO" id="GO:1990904">
    <property type="term" value="C:ribonucleoprotein complex"/>
    <property type="evidence" value="ECO:0007669"/>
    <property type="project" value="UniProtKB-KW"/>
</dbReference>
<comment type="caution">
    <text evidence="10">The sequence shown here is derived from an EMBL/GenBank/DDBJ whole genome shotgun (WGS) entry which is preliminary data.</text>
</comment>
<evidence type="ECO:0000256" key="3">
    <source>
        <dbReference type="ARBA" id="ARBA00022884"/>
    </source>
</evidence>
<dbReference type="Proteomes" id="UP000229385">
    <property type="component" value="Unassembled WGS sequence"/>
</dbReference>
<dbReference type="NCBIfam" id="TIGR00158">
    <property type="entry name" value="L9"/>
    <property type="match status" value="1"/>
</dbReference>
<dbReference type="InterPro" id="IPR009027">
    <property type="entry name" value="Ribosomal_bL9/RNase_H1_N"/>
</dbReference>
<reference evidence="11" key="1">
    <citation type="submission" date="2017-09" db="EMBL/GenBank/DDBJ databases">
        <title>Depth-based differentiation of microbial function through sediment-hosted aquifers and enrichment of novel symbionts in the deep terrestrial subsurface.</title>
        <authorList>
            <person name="Probst A.J."/>
            <person name="Ladd B."/>
            <person name="Jarett J.K."/>
            <person name="Geller-Mcgrath D.E."/>
            <person name="Sieber C.M.K."/>
            <person name="Emerson J.B."/>
            <person name="Anantharaman K."/>
            <person name="Thomas B.C."/>
            <person name="Malmstrom R."/>
            <person name="Stieglmeier M."/>
            <person name="Klingl A."/>
            <person name="Woyke T."/>
            <person name="Ryan C.M."/>
            <person name="Banfield J.F."/>
        </authorList>
    </citation>
    <scope>NUCLEOTIDE SEQUENCE [LARGE SCALE GENOMIC DNA]</scope>
</reference>
<dbReference type="InterPro" id="IPR036935">
    <property type="entry name" value="Ribosomal_bL9_N_sf"/>
</dbReference>
<dbReference type="HAMAP" id="MF_00503">
    <property type="entry name" value="Ribosomal_bL9"/>
    <property type="match status" value="1"/>
</dbReference>
<dbReference type="InterPro" id="IPR000244">
    <property type="entry name" value="Ribosomal_bL9"/>
</dbReference>
<evidence type="ECO:0000256" key="1">
    <source>
        <dbReference type="ARBA" id="ARBA00010605"/>
    </source>
</evidence>
<evidence type="ECO:0000259" key="8">
    <source>
        <dbReference type="Pfam" id="PF01281"/>
    </source>
</evidence>
<accession>A0A2M7XE85</accession>
<dbReference type="Pfam" id="PF03948">
    <property type="entry name" value="Ribosomal_L9_C"/>
    <property type="match status" value="1"/>
</dbReference>
<name>A0A2M7XE85_9BACT</name>
<evidence type="ECO:0000256" key="6">
    <source>
        <dbReference type="ARBA" id="ARBA00035292"/>
    </source>
</evidence>
<dbReference type="GO" id="GO:0003735">
    <property type="term" value="F:structural constituent of ribosome"/>
    <property type="evidence" value="ECO:0007669"/>
    <property type="project" value="InterPro"/>
</dbReference>
<keyword evidence="2 7" id="KW-0699">rRNA-binding</keyword>
<dbReference type="SUPFAM" id="SSF55658">
    <property type="entry name" value="L9 N-domain-like"/>
    <property type="match status" value="1"/>
</dbReference>
<evidence type="ECO:0000256" key="2">
    <source>
        <dbReference type="ARBA" id="ARBA00022730"/>
    </source>
</evidence>
<keyword evidence="5 7" id="KW-0687">Ribonucleoprotein</keyword>
<evidence type="ECO:0000256" key="7">
    <source>
        <dbReference type="HAMAP-Rule" id="MF_00503"/>
    </source>
</evidence>
<dbReference type="InterPro" id="IPR020594">
    <property type="entry name" value="Ribosomal_bL9_bac/chp"/>
</dbReference>
<feature type="domain" description="Ribosomal protein L9" evidence="8">
    <location>
        <begin position="68"/>
        <end position="112"/>
    </location>
</feature>
<dbReference type="GO" id="GO:0006412">
    <property type="term" value="P:translation"/>
    <property type="evidence" value="ECO:0007669"/>
    <property type="project" value="UniProtKB-UniRule"/>
</dbReference>
<evidence type="ECO:0000256" key="4">
    <source>
        <dbReference type="ARBA" id="ARBA00022980"/>
    </source>
</evidence>
<gene>
    <name evidence="7 10" type="primary">rplI</name>
    <name evidence="10" type="ORF">CO174_00690</name>
</gene>
<comment type="similarity">
    <text evidence="1 7">Belongs to the bacterial ribosomal protein bL9 family.</text>
</comment>
<proteinExistence type="inferred from homology"/>
<protein>
    <recommendedName>
        <fullName evidence="6 7">Large ribosomal subunit protein bL9</fullName>
    </recommendedName>
</protein>
<comment type="function">
    <text evidence="7">Binds to the 23S rRNA.</text>
</comment>
<evidence type="ECO:0000259" key="9">
    <source>
        <dbReference type="Pfam" id="PF03948"/>
    </source>
</evidence>
<organism evidence="10 11">
    <name type="scientific">Candidatus Uhrbacteria bacterium CG_4_9_14_3_um_filter_50_9</name>
    <dbReference type="NCBI Taxonomy" id="1975035"/>
    <lineage>
        <taxon>Bacteria</taxon>
        <taxon>Candidatus Uhriibacteriota</taxon>
    </lineage>
</organism>
<dbReference type="Gene3D" id="3.10.430.100">
    <property type="entry name" value="Ribosomal protein L9, C-terminal domain"/>
    <property type="match status" value="1"/>
</dbReference>
<keyword evidence="3 7" id="KW-0694">RNA-binding</keyword>
<keyword evidence="4 7" id="KW-0689">Ribosomal protein</keyword>
<dbReference type="GO" id="GO:0019843">
    <property type="term" value="F:rRNA binding"/>
    <property type="evidence" value="ECO:0007669"/>
    <property type="project" value="UniProtKB-UniRule"/>
</dbReference>
<dbReference type="PANTHER" id="PTHR21368">
    <property type="entry name" value="50S RIBOSOMAL PROTEIN L9"/>
    <property type="match status" value="1"/>
</dbReference>
<dbReference type="SUPFAM" id="SSF55653">
    <property type="entry name" value="Ribosomal protein L9 C-domain"/>
    <property type="match status" value="1"/>
</dbReference>
<evidence type="ECO:0000313" key="10">
    <source>
        <dbReference type="EMBL" id="PJA46198.1"/>
    </source>
</evidence>
<evidence type="ECO:0000313" key="11">
    <source>
        <dbReference type="Proteomes" id="UP000229385"/>
    </source>
</evidence>
<dbReference type="Gene3D" id="3.40.5.10">
    <property type="entry name" value="Ribosomal protein L9, N-terminal domain"/>
    <property type="match status" value="1"/>
</dbReference>
<dbReference type="Pfam" id="PF01281">
    <property type="entry name" value="Ribosomal_L9_N"/>
    <property type="match status" value="1"/>
</dbReference>
<dbReference type="InterPro" id="IPR020070">
    <property type="entry name" value="Ribosomal_bL9_N"/>
</dbReference>
<feature type="domain" description="Large ribosomal subunit protein bL9 C-terminal" evidence="9">
    <location>
        <begin position="132"/>
        <end position="212"/>
    </location>
</feature>
<dbReference type="EMBL" id="PFWU01000008">
    <property type="protein sequence ID" value="PJA46198.1"/>
    <property type="molecule type" value="Genomic_DNA"/>
</dbReference>